<evidence type="ECO:0000256" key="3">
    <source>
        <dbReference type="ARBA" id="ARBA00022989"/>
    </source>
</evidence>
<name>Q4J878_SULAC</name>
<dbReference type="PANTHER" id="PTHR43229:SF3">
    <property type="entry name" value="ABC-TYPE MULTIDRUG TRANSPORT SYSTEM, PERMEASE COMPONENT"/>
    <property type="match status" value="1"/>
</dbReference>
<dbReference type="GO" id="GO:0016020">
    <property type="term" value="C:membrane"/>
    <property type="evidence" value="ECO:0007669"/>
    <property type="project" value="UniProtKB-SubCell"/>
</dbReference>
<feature type="transmembrane region" description="Helical" evidence="5">
    <location>
        <begin position="103"/>
        <end position="120"/>
    </location>
</feature>
<dbReference type="EMBL" id="CP000077">
    <property type="protein sequence ID" value="AAY81004.1"/>
    <property type="molecule type" value="Genomic_DNA"/>
</dbReference>
<evidence type="ECO:0000256" key="4">
    <source>
        <dbReference type="ARBA" id="ARBA00023136"/>
    </source>
</evidence>
<feature type="transmembrane region" description="Helical" evidence="5">
    <location>
        <begin position="80"/>
        <end position="97"/>
    </location>
</feature>
<evidence type="ECO:0000259" key="6">
    <source>
        <dbReference type="PROSITE" id="PS51012"/>
    </source>
</evidence>
<dbReference type="Pfam" id="PF01061">
    <property type="entry name" value="ABC2_membrane"/>
    <property type="match status" value="1"/>
</dbReference>
<keyword evidence="3 5" id="KW-1133">Transmembrane helix</keyword>
<dbReference type="InterPro" id="IPR051784">
    <property type="entry name" value="Nod_factor_ABC_transporter"/>
</dbReference>
<gene>
    <name evidence="7" type="ordered locus">Saci_1698</name>
</gene>
<feature type="transmembrane region" description="Helical" evidence="5">
    <location>
        <begin position="127"/>
        <end position="152"/>
    </location>
</feature>
<dbReference type="GeneID" id="24892330"/>
<dbReference type="PATRIC" id="fig|330779.12.peg.1633"/>
<dbReference type="DNASU" id="3474463"/>
<organism evidence="7 8">
    <name type="scientific">Sulfolobus acidocaldarius (strain ATCC 33909 / DSM 639 / JCM 8929 / NBRC 15157 / NCIMB 11770)</name>
    <dbReference type="NCBI Taxonomy" id="330779"/>
    <lineage>
        <taxon>Archaea</taxon>
        <taxon>Thermoproteota</taxon>
        <taxon>Thermoprotei</taxon>
        <taxon>Sulfolobales</taxon>
        <taxon>Sulfolobaceae</taxon>
        <taxon>Sulfolobus</taxon>
    </lineage>
</organism>
<dbReference type="AlphaFoldDB" id="Q4J878"/>
<evidence type="ECO:0000256" key="2">
    <source>
        <dbReference type="ARBA" id="ARBA00022692"/>
    </source>
</evidence>
<evidence type="ECO:0000256" key="1">
    <source>
        <dbReference type="ARBA" id="ARBA00004141"/>
    </source>
</evidence>
<dbReference type="STRING" id="330779.Saci_1698"/>
<keyword evidence="4 5" id="KW-0472">Membrane</keyword>
<reference evidence="7 8" key="1">
    <citation type="journal article" date="2005" name="J. Bacteriol.">
        <title>The genome of Sulfolobus acidocaldarius, a model organism of the Crenarchaeota.</title>
        <authorList>
            <person name="Chen L."/>
            <person name="Brugger K."/>
            <person name="Skovgaard M."/>
            <person name="Redder P."/>
            <person name="She Q."/>
            <person name="Torarinsson E."/>
            <person name="Greve B."/>
            <person name="Awayez M."/>
            <person name="Zibat A."/>
            <person name="Klenk H.-P."/>
            <person name="Garrett R.A."/>
        </authorList>
    </citation>
    <scope>NUCLEOTIDE SEQUENCE [LARGE SCALE GENOMIC DNA]</scope>
    <source>
        <strain evidence="8">ATCC 33909 / DSM 639 / JCM 8929 / NBRC 15157 / NCIMB 11770</strain>
    </source>
</reference>
<dbReference type="Proteomes" id="UP000001018">
    <property type="component" value="Chromosome"/>
</dbReference>
<feature type="transmembrane region" description="Helical" evidence="5">
    <location>
        <begin position="158"/>
        <end position="177"/>
    </location>
</feature>
<feature type="domain" description="ABC transmembrane type-2" evidence="6">
    <location>
        <begin position="12"/>
        <end position="237"/>
    </location>
</feature>
<feature type="transmembrane region" description="Helical" evidence="5">
    <location>
        <begin position="213"/>
        <end position="234"/>
    </location>
</feature>
<evidence type="ECO:0000313" key="8">
    <source>
        <dbReference type="Proteomes" id="UP000001018"/>
    </source>
</evidence>
<dbReference type="PROSITE" id="PS51012">
    <property type="entry name" value="ABC_TM2"/>
    <property type="match status" value="1"/>
</dbReference>
<evidence type="ECO:0000313" key="7">
    <source>
        <dbReference type="EMBL" id="AAY81004.1"/>
    </source>
</evidence>
<dbReference type="PANTHER" id="PTHR43229">
    <property type="entry name" value="NODULATION PROTEIN J"/>
    <property type="match status" value="1"/>
</dbReference>
<proteinExistence type="predicted"/>
<comment type="subcellular location">
    <subcellularLocation>
        <location evidence="1">Membrane</location>
        <topology evidence="1">Multi-pass membrane protein</topology>
    </subcellularLocation>
</comment>
<feature type="transmembrane region" description="Helical" evidence="5">
    <location>
        <begin position="20"/>
        <end position="42"/>
    </location>
</feature>
<dbReference type="RefSeq" id="WP_011278506.1">
    <property type="nucleotide sequence ID" value="NC_007181.1"/>
</dbReference>
<dbReference type="KEGG" id="sai:Saci_1698"/>
<dbReference type="InterPro" id="IPR013525">
    <property type="entry name" value="ABC2_TM"/>
</dbReference>
<keyword evidence="2 5" id="KW-0812">Transmembrane</keyword>
<accession>Q4J878</accession>
<dbReference type="HOGENOM" id="CLU_1163753_0_0_2"/>
<feature type="transmembrane region" description="Helical" evidence="5">
    <location>
        <begin position="48"/>
        <end position="68"/>
    </location>
</feature>
<keyword evidence="8" id="KW-1185">Reference proteome</keyword>
<evidence type="ECO:0000256" key="5">
    <source>
        <dbReference type="SAM" id="Phobius"/>
    </source>
</evidence>
<protein>
    <submittedName>
        <fullName evidence="7">Conserved Archaeal membrane protein</fullName>
    </submittedName>
</protein>
<dbReference type="GO" id="GO:0140359">
    <property type="term" value="F:ABC-type transporter activity"/>
    <property type="evidence" value="ECO:0007669"/>
    <property type="project" value="InterPro"/>
</dbReference>
<dbReference type="InterPro" id="IPR047817">
    <property type="entry name" value="ABC2_TM_bact-type"/>
</dbReference>
<dbReference type="eggNOG" id="arCOG01468">
    <property type="taxonomic scope" value="Archaea"/>
</dbReference>
<sequence length="238" mass="26582">MFREFINLLFMQFKMIKAYLPVFIFFSILFPLGFIFSFGTIIQRTLSTYLISGSITFFISINSIISVAQNLALERSSGRFSLMIASGIPIQLYAISITISNGIQTLMLIPVFLVLGYFLLGVRISSALFFVLSIIGSIYMASMVGLLIGTAIRNLHAVNQWSSIIGFILSFFAPVYFPLTQIPLPFRYLAYLEPTTYVSQSTYFALVGNPISLAWFGGTVVIGFLFSFLSSLLMKKAF</sequence>